<dbReference type="PIRSF" id="PIRSF015957">
    <property type="entry name" value="UCP015957"/>
    <property type="match status" value="1"/>
</dbReference>
<evidence type="ECO:0000256" key="7">
    <source>
        <dbReference type="PIRSR" id="PIRSR015957-1"/>
    </source>
</evidence>
<dbReference type="EMBL" id="QFPN01000011">
    <property type="protein sequence ID" value="PZQ11633.1"/>
    <property type="molecule type" value="Genomic_DNA"/>
</dbReference>
<evidence type="ECO:0000256" key="6">
    <source>
        <dbReference type="ARBA" id="ARBA00047628"/>
    </source>
</evidence>
<keyword evidence="3" id="KW-0456">Lyase</keyword>
<keyword evidence="4" id="KW-0704">Schiff base</keyword>
<evidence type="ECO:0000313" key="9">
    <source>
        <dbReference type="Proteomes" id="UP000249577"/>
    </source>
</evidence>
<dbReference type="InterPro" id="IPR007565">
    <property type="entry name" value="4HFCP_synth"/>
</dbReference>
<evidence type="ECO:0000313" key="8">
    <source>
        <dbReference type="EMBL" id="PZQ11633.1"/>
    </source>
</evidence>
<accession>A0A2W5M2N7</accession>
<dbReference type="EC" id="4.2.3.153" evidence="2"/>
<reference evidence="8 9" key="1">
    <citation type="submission" date="2017-08" db="EMBL/GenBank/DDBJ databases">
        <title>Infants hospitalized years apart are colonized by the same room-sourced microbial strains.</title>
        <authorList>
            <person name="Brooks B."/>
            <person name="Olm M.R."/>
            <person name="Firek B.A."/>
            <person name="Baker R."/>
            <person name="Thomas B.C."/>
            <person name="Morowitz M.J."/>
            <person name="Banfield J.F."/>
        </authorList>
    </citation>
    <scope>NUCLEOTIDE SEQUENCE [LARGE SCALE GENOMIC DNA]</scope>
    <source>
        <strain evidence="8">S2_005_003_R2_43</strain>
    </source>
</reference>
<gene>
    <name evidence="8" type="ORF">DI565_18010</name>
</gene>
<feature type="active site" description="Schiff-base intermediate with substrate" evidence="7">
    <location>
        <position position="28"/>
    </location>
</feature>
<comment type="function">
    <text evidence="1">Catalyzes the formation of 4-(hydroxymethyl)-2-furancarboxaldehyde phosphate (4-HFC-P) from two molecules of glyceraldehyde-3-P (GA-3-P).</text>
</comment>
<proteinExistence type="predicted"/>
<evidence type="ECO:0000256" key="5">
    <source>
        <dbReference type="ARBA" id="ARBA00032523"/>
    </source>
</evidence>
<dbReference type="GO" id="GO:0016829">
    <property type="term" value="F:lyase activity"/>
    <property type="evidence" value="ECO:0007669"/>
    <property type="project" value="UniProtKB-KW"/>
</dbReference>
<evidence type="ECO:0000256" key="4">
    <source>
        <dbReference type="ARBA" id="ARBA00023270"/>
    </source>
</evidence>
<evidence type="ECO:0000256" key="3">
    <source>
        <dbReference type="ARBA" id="ARBA00023239"/>
    </source>
</evidence>
<dbReference type="AlphaFoldDB" id="A0A2W5M2N7"/>
<comment type="caution">
    <text evidence="8">The sequence shown here is derived from an EMBL/GenBank/DDBJ whole genome shotgun (WGS) entry which is preliminary data.</text>
</comment>
<feature type="active site" description="Proton acceptor" evidence="7">
    <location>
        <position position="90"/>
    </location>
</feature>
<protein>
    <recommendedName>
        <fullName evidence="2">(5-formylfuran-3-yl)methyl phosphate synthase</fullName>
        <ecNumber evidence="2">4.2.3.153</ecNumber>
    </recommendedName>
    <alternativeName>
        <fullName evidence="5">4-(hydroxymethyl)-2-furancarboxaldehyde-phosphate synthase</fullName>
    </alternativeName>
</protein>
<evidence type="ECO:0000256" key="2">
    <source>
        <dbReference type="ARBA" id="ARBA00012553"/>
    </source>
</evidence>
<sequence length="232" mass="24426">MTGFLASVATLGEMEAARAGGADIVDLKDPARGALGAWEIKALQEAVTLWWSWDEPKPLLSATIGDRPMEPDDLVEAVERVASKGVPLVKLGLFPAGDPLACFKALAPVAADVKLIAVFFADRKPDFDLLPELAGCGFSGVMIDTADKASGGLRRHLDDRTAGEFVRRARALGLMTGLAGSLKLEDVGPLASLKPDYLGFRGALCSGVRTGRMSEAAVARIRSALDARRPAA</sequence>
<dbReference type="Pfam" id="PF04476">
    <property type="entry name" value="4HFCP_synth"/>
    <property type="match status" value="1"/>
</dbReference>
<dbReference type="Proteomes" id="UP000249577">
    <property type="component" value="Unassembled WGS sequence"/>
</dbReference>
<name>A0A2W5M2N7_ANCNO</name>
<evidence type="ECO:0000256" key="1">
    <source>
        <dbReference type="ARBA" id="ARBA00003810"/>
    </source>
</evidence>
<comment type="catalytic activity">
    <reaction evidence="6">
        <text>2 D-glyceraldehyde 3-phosphate = 4-(hydroxymethyl)-2-furancarboxaldehyde phosphate + phosphate + 2 H2O</text>
        <dbReference type="Rhea" id="RHEA:43536"/>
        <dbReference type="ChEBI" id="CHEBI:15377"/>
        <dbReference type="ChEBI" id="CHEBI:43474"/>
        <dbReference type="ChEBI" id="CHEBI:59776"/>
        <dbReference type="ChEBI" id="CHEBI:83407"/>
        <dbReference type="EC" id="4.2.3.153"/>
    </reaction>
</comment>
<organism evidence="8 9">
    <name type="scientific">Ancylobacter novellus</name>
    <name type="common">Thiobacillus novellus</name>
    <dbReference type="NCBI Taxonomy" id="921"/>
    <lineage>
        <taxon>Bacteria</taxon>
        <taxon>Pseudomonadati</taxon>
        <taxon>Pseudomonadota</taxon>
        <taxon>Alphaproteobacteria</taxon>
        <taxon>Hyphomicrobiales</taxon>
        <taxon>Xanthobacteraceae</taxon>
        <taxon>Ancylobacter</taxon>
    </lineage>
</organism>